<evidence type="ECO:0000256" key="9">
    <source>
        <dbReference type="PROSITE-ProRule" id="PRU00703"/>
    </source>
</evidence>
<dbReference type="Pfam" id="PF01595">
    <property type="entry name" value="CNNM"/>
    <property type="match status" value="1"/>
</dbReference>
<feature type="transmembrane region" description="Helical" evidence="12">
    <location>
        <begin position="148"/>
        <end position="170"/>
    </location>
</feature>
<dbReference type="AlphaFoldDB" id="A0A9D0YZ46"/>
<dbReference type="SUPFAM" id="SSF54631">
    <property type="entry name" value="CBS-domain pair"/>
    <property type="match status" value="1"/>
</dbReference>
<dbReference type="PANTHER" id="PTHR43099">
    <property type="entry name" value="UPF0053 PROTEIN YRKA"/>
    <property type="match status" value="1"/>
</dbReference>
<evidence type="ECO:0000256" key="12">
    <source>
        <dbReference type="SAM" id="Phobius"/>
    </source>
</evidence>
<keyword evidence="4 10" id="KW-0812">Transmembrane</keyword>
<dbReference type="InterPro" id="IPR000644">
    <property type="entry name" value="CBS_dom"/>
</dbReference>
<evidence type="ECO:0000256" key="11">
    <source>
        <dbReference type="SAM" id="MobiDB-lite"/>
    </source>
</evidence>
<reference evidence="15" key="1">
    <citation type="submission" date="2020-10" db="EMBL/GenBank/DDBJ databases">
        <authorList>
            <person name="Gilroy R."/>
        </authorList>
    </citation>
    <scope>NUCLEOTIDE SEQUENCE</scope>
    <source>
        <strain evidence="15">ChiHile30-977</strain>
    </source>
</reference>
<evidence type="ECO:0000256" key="8">
    <source>
        <dbReference type="ARBA" id="ARBA00023136"/>
    </source>
</evidence>
<keyword evidence="7 9" id="KW-0129">CBS domain</keyword>
<evidence type="ECO:0000259" key="13">
    <source>
        <dbReference type="PROSITE" id="PS51371"/>
    </source>
</evidence>
<dbReference type="EMBL" id="DVFI01000107">
    <property type="protein sequence ID" value="HIQ63478.1"/>
    <property type="molecule type" value="Genomic_DNA"/>
</dbReference>
<comment type="subcellular location">
    <subcellularLocation>
        <location evidence="1">Cell membrane</location>
        <topology evidence="1">Multi-pass membrane protein</topology>
    </subcellularLocation>
</comment>
<evidence type="ECO:0000256" key="3">
    <source>
        <dbReference type="ARBA" id="ARBA00022475"/>
    </source>
</evidence>
<keyword evidence="5" id="KW-0677">Repeat</keyword>
<dbReference type="GO" id="GO:0005886">
    <property type="term" value="C:plasma membrane"/>
    <property type="evidence" value="ECO:0007669"/>
    <property type="project" value="UniProtKB-SubCell"/>
</dbReference>
<keyword evidence="8 10" id="KW-0472">Membrane</keyword>
<dbReference type="PROSITE" id="PS51846">
    <property type="entry name" value="CNNM"/>
    <property type="match status" value="1"/>
</dbReference>
<evidence type="ECO:0000256" key="6">
    <source>
        <dbReference type="ARBA" id="ARBA00022989"/>
    </source>
</evidence>
<keyword evidence="3" id="KW-1003">Cell membrane</keyword>
<proteinExistence type="inferred from homology"/>
<dbReference type="CDD" id="cd04590">
    <property type="entry name" value="CBS_pair_CorC_HlyC_assoc"/>
    <property type="match status" value="1"/>
</dbReference>
<evidence type="ECO:0000256" key="1">
    <source>
        <dbReference type="ARBA" id="ARBA00004651"/>
    </source>
</evidence>
<protein>
    <submittedName>
        <fullName evidence="15">HlyC/CorC family transporter</fullName>
    </submittedName>
</protein>
<dbReference type="InterPro" id="IPR002550">
    <property type="entry name" value="CNNM"/>
</dbReference>
<feature type="transmembrane region" description="Helical" evidence="12">
    <location>
        <begin position="79"/>
        <end position="100"/>
    </location>
</feature>
<dbReference type="Pfam" id="PF03471">
    <property type="entry name" value="CorC_HlyC"/>
    <property type="match status" value="1"/>
</dbReference>
<keyword evidence="6 10" id="KW-1133">Transmembrane helix</keyword>
<dbReference type="Pfam" id="PF00571">
    <property type="entry name" value="CBS"/>
    <property type="match status" value="1"/>
</dbReference>
<gene>
    <name evidence="15" type="ORF">IAA66_07845</name>
</gene>
<accession>A0A9D0YZ46</accession>
<comment type="similarity">
    <text evidence="2">Belongs to the UPF0053 family.</text>
</comment>
<dbReference type="PANTHER" id="PTHR43099:SF2">
    <property type="entry name" value="UPF0053 PROTEIN YRKA"/>
    <property type="match status" value="1"/>
</dbReference>
<sequence length="476" mass="52855">MRRGLFLDTPGPIWGNLLLQIILIAINAFFASTEIAVISLNENKLKRQLEEGDQKAARLLRMVESPSQFLSTIQIGITLAGYLGSAFAASTFAAPLAVWLQEIGLSFASLATLETICVVVITLILSYFTLVFGELVPKRVAMQHSDKVARFASGVIHGLATVMKPIIWFLTISTNGVLRLMRINPNNESEPVTEEEIRMMVDIGEEKGAIESGEAELIENIFEFNNLTAGEVMVHRTDVSALSLADTDEVIIHTILETGFSRFPVYDEDIDDIVGTLSTREYLLNTKNAAPKALRELLRPAYFVPETVRADVLLRDMQKTKTHMAIVVDEYGGTSGLVTMEDLLEQIVGDIFDEFDPLEEQDIVQLESNLWRVSGSADLDAVNEALNVDVPLDEEFDTLGGLVYSRMSAIPEDGSTPLVEAFGLKIQVEKIEDRRVESALVSKLPPDAAAQEPEKEGRRDGRRDREKDKEKERDKE</sequence>
<evidence type="ECO:0000256" key="5">
    <source>
        <dbReference type="ARBA" id="ARBA00022737"/>
    </source>
</evidence>
<dbReference type="SUPFAM" id="SSF56176">
    <property type="entry name" value="FAD-binding/transporter-associated domain-like"/>
    <property type="match status" value="1"/>
</dbReference>
<dbReference type="Proteomes" id="UP000886819">
    <property type="component" value="Unassembled WGS sequence"/>
</dbReference>
<dbReference type="GO" id="GO:0050660">
    <property type="term" value="F:flavin adenine dinucleotide binding"/>
    <property type="evidence" value="ECO:0007669"/>
    <property type="project" value="InterPro"/>
</dbReference>
<feature type="transmembrane region" description="Helical" evidence="12">
    <location>
        <begin position="112"/>
        <end position="136"/>
    </location>
</feature>
<dbReference type="InterPro" id="IPR036318">
    <property type="entry name" value="FAD-bd_PCMH-like_sf"/>
</dbReference>
<dbReference type="PROSITE" id="PS51371">
    <property type="entry name" value="CBS"/>
    <property type="match status" value="1"/>
</dbReference>
<organism evidence="15 16">
    <name type="scientific">Candidatus Avichristensenella intestinipullorum</name>
    <dbReference type="NCBI Taxonomy" id="2840693"/>
    <lineage>
        <taxon>Bacteria</taxon>
        <taxon>Bacillati</taxon>
        <taxon>Bacillota</taxon>
        <taxon>Clostridia</taxon>
        <taxon>Candidatus Avichristensenella</taxon>
    </lineage>
</organism>
<dbReference type="FunFam" id="3.10.580.10:FF:000002">
    <property type="entry name" value="Magnesium/cobalt efflux protein CorC"/>
    <property type="match status" value="1"/>
</dbReference>
<evidence type="ECO:0000259" key="14">
    <source>
        <dbReference type="PROSITE" id="PS51846"/>
    </source>
</evidence>
<evidence type="ECO:0000256" key="10">
    <source>
        <dbReference type="PROSITE-ProRule" id="PRU01193"/>
    </source>
</evidence>
<comment type="caution">
    <text evidence="15">The sequence shown here is derived from an EMBL/GenBank/DDBJ whole genome shotgun (WGS) entry which is preliminary data.</text>
</comment>
<dbReference type="InterPro" id="IPR046342">
    <property type="entry name" value="CBS_dom_sf"/>
</dbReference>
<evidence type="ECO:0000256" key="7">
    <source>
        <dbReference type="ARBA" id="ARBA00023122"/>
    </source>
</evidence>
<name>A0A9D0YZ46_9FIRM</name>
<dbReference type="InterPro" id="IPR051676">
    <property type="entry name" value="UPF0053_domain"/>
</dbReference>
<reference evidence="15" key="2">
    <citation type="journal article" date="2021" name="PeerJ">
        <title>Extensive microbial diversity within the chicken gut microbiome revealed by metagenomics and culture.</title>
        <authorList>
            <person name="Gilroy R."/>
            <person name="Ravi A."/>
            <person name="Getino M."/>
            <person name="Pursley I."/>
            <person name="Horton D.L."/>
            <person name="Alikhan N.F."/>
            <person name="Baker D."/>
            <person name="Gharbi K."/>
            <person name="Hall N."/>
            <person name="Watson M."/>
            <person name="Adriaenssens E.M."/>
            <person name="Foster-Nyarko E."/>
            <person name="Jarju S."/>
            <person name="Secka A."/>
            <person name="Antonio M."/>
            <person name="Oren A."/>
            <person name="Chaudhuri R.R."/>
            <person name="La Ragione R."/>
            <person name="Hildebrand F."/>
            <person name="Pallen M.J."/>
        </authorList>
    </citation>
    <scope>NUCLEOTIDE SEQUENCE</scope>
    <source>
        <strain evidence="15">ChiHile30-977</strain>
    </source>
</reference>
<feature type="compositionally biased region" description="Basic and acidic residues" evidence="11">
    <location>
        <begin position="452"/>
        <end position="476"/>
    </location>
</feature>
<dbReference type="SMART" id="SM01091">
    <property type="entry name" value="CorC_HlyC"/>
    <property type="match status" value="1"/>
</dbReference>
<dbReference type="InterPro" id="IPR044751">
    <property type="entry name" value="Ion_transp-like_CBS"/>
</dbReference>
<dbReference type="Gene3D" id="3.30.465.10">
    <property type="match status" value="1"/>
</dbReference>
<evidence type="ECO:0000256" key="2">
    <source>
        <dbReference type="ARBA" id="ARBA00006337"/>
    </source>
</evidence>
<dbReference type="InterPro" id="IPR016169">
    <property type="entry name" value="FAD-bd_PCMH_sub2"/>
</dbReference>
<dbReference type="InterPro" id="IPR005170">
    <property type="entry name" value="Transptr-assoc_dom"/>
</dbReference>
<feature type="domain" description="CBS" evidence="13">
    <location>
        <begin position="297"/>
        <end position="354"/>
    </location>
</feature>
<dbReference type="Gene3D" id="3.10.580.10">
    <property type="entry name" value="CBS-domain"/>
    <property type="match status" value="1"/>
</dbReference>
<feature type="region of interest" description="Disordered" evidence="11">
    <location>
        <begin position="439"/>
        <end position="476"/>
    </location>
</feature>
<evidence type="ECO:0000256" key="4">
    <source>
        <dbReference type="ARBA" id="ARBA00022692"/>
    </source>
</evidence>
<feature type="transmembrane region" description="Helical" evidence="12">
    <location>
        <begin position="17"/>
        <end position="40"/>
    </location>
</feature>
<evidence type="ECO:0000313" key="16">
    <source>
        <dbReference type="Proteomes" id="UP000886819"/>
    </source>
</evidence>
<evidence type="ECO:0000313" key="15">
    <source>
        <dbReference type="EMBL" id="HIQ63478.1"/>
    </source>
</evidence>
<feature type="domain" description="CNNM transmembrane" evidence="14">
    <location>
        <begin position="9"/>
        <end position="214"/>
    </location>
</feature>